<proteinExistence type="predicted"/>
<dbReference type="EMBL" id="JAYWLU010000009">
    <property type="protein sequence ID" value="MEX3595001.1"/>
    <property type="molecule type" value="Genomic_DNA"/>
</dbReference>
<dbReference type="RefSeq" id="WP_368629413.1">
    <property type="nucleotide sequence ID" value="NZ_JAYWLU010000009.1"/>
</dbReference>
<comment type="caution">
    <text evidence="2">The sequence shown here is derived from an EMBL/GenBank/DDBJ whole genome shotgun (WGS) entry which is preliminary data.</text>
</comment>
<accession>A0ABV3V2R3</accession>
<evidence type="ECO:0000256" key="1">
    <source>
        <dbReference type="SAM" id="MobiDB-lite"/>
    </source>
</evidence>
<sequence>MNATDTEASQIKKYARAVIANPQFADMRSEWGYILLLTDYDESVRRDINQEGRPSGILDQPRIDPNSPMPPA</sequence>
<reference evidence="2 3" key="1">
    <citation type="journal article" date="2024" name="Fungal Genet. Biol.">
        <title>The porcine skin microbiome exhibits broad fungal antagonism.</title>
        <authorList>
            <person name="De La Cruz K.F."/>
            <person name="Townsend E.C."/>
            <person name="Alex Cheong J.Z."/>
            <person name="Salamzade R."/>
            <person name="Liu A."/>
            <person name="Sandstrom S."/>
            <person name="Davila E."/>
            <person name="Huang L."/>
            <person name="Xu K.H."/>
            <person name="Wu S.Y."/>
            <person name="Meudt J.J."/>
            <person name="Shanmuganayagam D."/>
            <person name="Gibson A.L.F."/>
            <person name="Kalan L.R."/>
        </authorList>
    </citation>
    <scope>NUCLEOTIDE SEQUENCE [LARGE SCALE GENOMIC DNA]</scope>
    <source>
        <strain evidence="2 3">LK2625</strain>
    </source>
</reference>
<keyword evidence="3" id="KW-1185">Reference proteome</keyword>
<protein>
    <submittedName>
        <fullName evidence="2">Uncharacterized protein</fullName>
    </submittedName>
</protein>
<feature type="region of interest" description="Disordered" evidence="1">
    <location>
        <begin position="47"/>
        <end position="72"/>
    </location>
</feature>
<evidence type="ECO:0000313" key="3">
    <source>
        <dbReference type="Proteomes" id="UP001558481"/>
    </source>
</evidence>
<dbReference type="Proteomes" id="UP001558481">
    <property type="component" value="Unassembled WGS sequence"/>
</dbReference>
<name>A0ABV3V2R3_9MICC</name>
<organism evidence="2 3">
    <name type="scientific">Kocuria carniphila</name>
    <dbReference type="NCBI Taxonomy" id="262208"/>
    <lineage>
        <taxon>Bacteria</taxon>
        <taxon>Bacillati</taxon>
        <taxon>Actinomycetota</taxon>
        <taxon>Actinomycetes</taxon>
        <taxon>Micrococcales</taxon>
        <taxon>Micrococcaceae</taxon>
        <taxon>Kocuria</taxon>
    </lineage>
</organism>
<evidence type="ECO:0000313" key="2">
    <source>
        <dbReference type="EMBL" id="MEX3595001.1"/>
    </source>
</evidence>
<gene>
    <name evidence="2" type="ORF">VVR66_09780</name>
</gene>